<evidence type="ECO:0000256" key="1">
    <source>
        <dbReference type="SAM" id="MobiDB-lite"/>
    </source>
</evidence>
<accession>A0A8S3Y6S2</accession>
<sequence length="87" mass="9082">MDLTTRRGEEGSPGEAVLPLNGTEAVCRELVNGTQGCEVTGLTAEVPAPPRKSSSFSIRNLVGAEDTDHKADGNAHTNDITEEDSAS</sequence>
<dbReference type="Proteomes" id="UP000691718">
    <property type="component" value="Unassembled WGS sequence"/>
</dbReference>
<comment type="caution">
    <text evidence="2">The sequence shown here is derived from an EMBL/GenBank/DDBJ whole genome shotgun (WGS) entry which is preliminary data.</text>
</comment>
<gene>
    <name evidence="2" type="ORF">PAPOLLO_LOCUS26737</name>
</gene>
<protein>
    <submittedName>
        <fullName evidence="2">(apollo) hypothetical protein</fullName>
    </submittedName>
</protein>
<evidence type="ECO:0000313" key="2">
    <source>
        <dbReference type="EMBL" id="CAG5056481.1"/>
    </source>
</evidence>
<organism evidence="2 3">
    <name type="scientific">Parnassius apollo</name>
    <name type="common">Apollo butterfly</name>
    <name type="synonym">Papilio apollo</name>
    <dbReference type="NCBI Taxonomy" id="110799"/>
    <lineage>
        <taxon>Eukaryota</taxon>
        <taxon>Metazoa</taxon>
        <taxon>Ecdysozoa</taxon>
        <taxon>Arthropoda</taxon>
        <taxon>Hexapoda</taxon>
        <taxon>Insecta</taxon>
        <taxon>Pterygota</taxon>
        <taxon>Neoptera</taxon>
        <taxon>Endopterygota</taxon>
        <taxon>Lepidoptera</taxon>
        <taxon>Glossata</taxon>
        <taxon>Ditrysia</taxon>
        <taxon>Papilionoidea</taxon>
        <taxon>Papilionidae</taxon>
        <taxon>Parnassiinae</taxon>
        <taxon>Parnassini</taxon>
        <taxon>Parnassius</taxon>
        <taxon>Parnassius</taxon>
    </lineage>
</organism>
<evidence type="ECO:0000313" key="3">
    <source>
        <dbReference type="Proteomes" id="UP000691718"/>
    </source>
</evidence>
<dbReference type="AlphaFoldDB" id="A0A8S3Y6S2"/>
<reference evidence="2" key="1">
    <citation type="submission" date="2021-04" db="EMBL/GenBank/DDBJ databases">
        <authorList>
            <person name="Tunstrom K."/>
        </authorList>
    </citation>
    <scope>NUCLEOTIDE SEQUENCE</scope>
</reference>
<dbReference type="EMBL" id="CAJQZP010001607">
    <property type="protein sequence ID" value="CAG5056481.1"/>
    <property type="molecule type" value="Genomic_DNA"/>
</dbReference>
<name>A0A8S3Y6S2_PARAO</name>
<dbReference type="OrthoDB" id="7429400at2759"/>
<keyword evidence="3" id="KW-1185">Reference proteome</keyword>
<feature type="region of interest" description="Disordered" evidence="1">
    <location>
        <begin position="61"/>
        <end position="87"/>
    </location>
</feature>
<proteinExistence type="predicted"/>